<dbReference type="PROSITE" id="PS50127">
    <property type="entry name" value="UBC_2"/>
    <property type="match status" value="1"/>
</dbReference>
<dbReference type="PANTHER" id="PTHR46116:SF15">
    <property type="entry name" value="(E3-INDEPENDENT) E2 UBIQUITIN-CONJUGATING ENZYME"/>
    <property type="match status" value="1"/>
</dbReference>
<keyword evidence="5" id="KW-1185">Reference proteome</keyword>
<dbReference type="SUPFAM" id="SSF54495">
    <property type="entry name" value="UBC-like"/>
    <property type="match status" value="1"/>
</dbReference>
<dbReference type="Proteomes" id="UP000887575">
    <property type="component" value="Unassembled WGS sequence"/>
</dbReference>
<dbReference type="CDD" id="cd23837">
    <property type="entry name" value="UBCc_UBE2O"/>
    <property type="match status" value="1"/>
</dbReference>
<evidence type="ECO:0000313" key="5">
    <source>
        <dbReference type="Proteomes" id="UP000887575"/>
    </source>
</evidence>
<evidence type="ECO:0000256" key="1">
    <source>
        <dbReference type="ARBA" id="ARBA00022679"/>
    </source>
</evidence>
<feature type="domain" description="UBC core" evidence="4">
    <location>
        <begin position="931"/>
        <end position="1092"/>
    </location>
</feature>
<dbReference type="Pfam" id="PF00179">
    <property type="entry name" value="UQ_con"/>
    <property type="match status" value="1"/>
</dbReference>
<dbReference type="Pfam" id="PF23043">
    <property type="entry name" value="SH3-B_UBE2O"/>
    <property type="match status" value="1"/>
</dbReference>
<sequence length="1157" mass="130444">MWLAVLFGTFLTWIFCFIWTINRDDWISGKKMKEEREKRKQEESEISAADKALQAVANMVENALEWTIQGVGNISAIESSDSAERAPCGCLAKSKAKLPYDVDKVRRVVDLSRPMPTREDTVGILKNGHVKLAYVINIDHGLRKSPEYANLAFVVDRGFSLGETVVLYQNEFPDDAKKAIERTSKKGMIGQVVNAKVTSDLLVLPGKTYVARNINLGKVETLDMVNFNSAHNYILYDDWIGDLVNITNDITMIYNGHRFTVRDNGSLALIRKDRSDEQKSCIPGEVVQMLISDVLSSNVKWEKEMPFKLRRLSRKKSALYGDDSITCLVEKVEPVTVEVRWLMSPSSIEHPPKNIEKSDFNKLTKVDLSANLRIAADDRVRVKTTDEDKAITLTEYNKYLDDQYGNKFEQKVKPGNASIAIKSSNSSIVKAVHKAASPPGDEGAPPEKNAKVGSSAEIPILNTEKMEPITEHDDESMQLGETTTDCDEQDANRIDGQRGLVRKAHRPRMKRARVKHLDQQDHLPGVLVARKDGNTRDELGLILQTDQRERCALVRWLEIAGDAVPVDKGEEQCTLFDIMPHPMYQRMMVGAIGVEIGKEPQKLSDVVFQVKSHLKSGQSEVEYYNGTRATLWPTEMALLFVPEDDDTTQSSDEETDNDESWTNWSIQQEEDLTVDQPSTSSANVTFSNFIARGAKLLFGKESFFKYVLSGPKLNYSDRYIQELISQGKNPTTKEVAERARLSSMVNPKSDEVVLVQSMEEITEANPQARQIEQYIVGTEAVLSKSTTLDLSPEFFGKIIRSPPSTRREGLLAHYESADVDAILAMIDVVPHLNESCLKKDYFYKWLCVVLHAESAIQREYMDELCAKLDLAKEELQKLEQTSDRNAGGLESNESTSSELPTDNSKKGTILTLPACSSHNWKAFEMNAPGKVWMRRIISELNTLREHLPEGIHVIIYEDRVDLLSTVIVGPRGTPYEATPFYFDIRFKSDYPTGPPEVHYHAFSQEQLNPNLYQNGRVCTSLLGTWQGKGVETWNSVSSNLLQVLLSIQALILVPEPFFNEAGYESRKNTPGMNENSQRYNETAMINSLQYLESIARHPPGGSMPIVMDELKKQWPILKAEISSWLEERTTPDFPVQMSKGFRISLERMITRISALNL</sequence>
<reference evidence="6" key="1">
    <citation type="submission" date="2024-02" db="UniProtKB">
        <authorList>
            <consortium name="WormBaseParasite"/>
        </authorList>
    </citation>
    <scope>IDENTIFICATION</scope>
</reference>
<keyword evidence="2" id="KW-0833">Ubl conjugation pathway</keyword>
<evidence type="ECO:0000259" key="4">
    <source>
        <dbReference type="PROSITE" id="PS50127"/>
    </source>
</evidence>
<feature type="compositionally biased region" description="Acidic residues" evidence="3">
    <location>
        <begin position="644"/>
        <end position="659"/>
    </location>
</feature>
<feature type="region of interest" description="Disordered" evidence="3">
    <location>
        <begin position="644"/>
        <end position="663"/>
    </location>
</feature>
<dbReference type="InterPro" id="IPR057733">
    <property type="entry name" value="UBE2O-like_SH3-B"/>
</dbReference>
<dbReference type="InterPro" id="IPR057735">
    <property type="entry name" value="UBE2O-like_tSH3-B"/>
</dbReference>
<dbReference type="GO" id="GO:0061631">
    <property type="term" value="F:ubiquitin conjugating enzyme activity"/>
    <property type="evidence" value="ECO:0007669"/>
    <property type="project" value="TreeGrafter"/>
</dbReference>
<dbReference type="SMART" id="SM00212">
    <property type="entry name" value="UBCc"/>
    <property type="match status" value="1"/>
</dbReference>
<feature type="compositionally biased region" description="Polar residues" evidence="3">
    <location>
        <begin position="891"/>
        <end position="902"/>
    </location>
</feature>
<dbReference type="PANTHER" id="PTHR46116">
    <property type="entry name" value="(E3-INDEPENDENT) E2 UBIQUITIN-CONJUGATING ENZYME"/>
    <property type="match status" value="1"/>
</dbReference>
<dbReference type="InterPro" id="IPR016135">
    <property type="entry name" value="UBQ-conjugating_enzyme/RWD"/>
</dbReference>
<evidence type="ECO:0000256" key="3">
    <source>
        <dbReference type="SAM" id="MobiDB-lite"/>
    </source>
</evidence>
<feature type="region of interest" description="Disordered" evidence="3">
    <location>
        <begin position="879"/>
        <end position="905"/>
    </location>
</feature>
<dbReference type="Pfam" id="PF23046">
    <property type="entry name" value="tSH3-B_UBE2O"/>
    <property type="match status" value="1"/>
</dbReference>
<protein>
    <recommendedName>
        <fullName evidence="4">UBC core domain-containing protein</fullName>
    </recommendedName>
</protein>
<keyword evidence="1" id="KW-0808">Transferase</keyword>
<organism evidence="5 6">
    <name type="scientific">Mesorhabditis belari</name>
    <dbReference type="NCBI Taxonomy" id="2138241"/>
    <lineage>
        <taxon>Eukaryota</taxon>
        <taxon>Metazoa</taxon>
        <taxon>Ecdysozoa</taxon>
        <taxon>Nematoda</taxon>
        <taxon>Chromadorea</taxon>
        <taxon>Rhabditida</taxon>
        <taxon>Rhabditina</taxon>
        <taxon>Rhabditomorpha</taxon>
        <taxon>Rhabditoidea</taxon>
        <taxon>Rhabditidae</taxon>
        <taxon>Mesorhabditinae</taxon>
        <taxon>Mesorhabditis</taxon>
    </lineage>
</organism>
<dbReference type="WBParaSite" id="MBELARI_LOCUS12743.1">
    <property type="protein sequence ID" value="MBELARI_LOCUS12743.1"/>
    <property type="gene ID" value="MBELARI_LOCUS12743"/>
</dbReference>
<dbReference type="InterPro" id="IPR000608">
    <property type="entry name" value="UBC"/>
</dbReference>
<dbReference type="Gene3D" id="3.10.110.10">
    <property type="entry name" value="Ubiquitin Conjugating Enzyme"/>
    <property type="match status" value="1"/>
</dbReference>
<evidence type="ECO:0000256" key="2">
    <source>
        <dbReference type="ARBA" id="ARBA00022786"/>
    </source>
</evidence>
<dbReference type="AlphaFoldDB" id="A0AAF3EFH7"/>
<name>A0AAF3EFH7_9BILA</name>
<evidence type="ECO:0000313" key="6">
    <source>
        <dbReference type="WBParaSite" id="MBELARI_LOCUS12743.1"/>
    </source>
</evidence>
<accession>A0AAF3EFH7</accession>
<feature type="region of interest" description="Disordered" evidence="3">
    <location>
        <begin position="434"/>
        <end position="456"/>
    </location>
</feature>
<proteinExistence type="predicted"/>